<feature type="domain" description="Thiamine pyrophosphate enzyme TPP-binding" evidence="2">
    <location>
        <begin position="5"/>
        <end position="104"/>
    </location>
</feature>
<evidence type="ECO:0000259" key="2">
    <source>
        <dbReference type="Pfam" id="PF02775"/>
    </source>
</evidence>
<dbReference type="Proteomes" id="UP000740926">
    <property type="component" value="Unassembled WGS sequence"/>
</dbReference>
<protein>
    <recommendedName>
        <fullName evidence="2">Thiamine pyrophosphate enzyme TPP-binding domain-containing protein</fullName>
    </recommendedName>
</protein>
<dbReference type="InterPro" id="IPR029061">
    <property type="entry name" value="THDP-binding"/>
</dbReference>
<name>A0A9P6XV01_9FUNG</name>
<dbReference type="InterPro" id="IPR045229">
    <property type="entry name" value="TPP_enz"/>
</dbReference>
<dbReference type="GO" id="GO:0050660">
    <property type="term" value="F:flavin adenine dinucleotide binding"/>
    <property type="evidence" value="ECO:0007669"/>
    <property type="project" value="TreeGrafter"/>
</dbReference>
<dbReference type="Gene3D" id="3.40.50.970">
    <property type="match status" value="1"/>
</dbReference>
<comment type="caution">
    <text evidence="3">The sequence shown here is derived from an EMBL/GenBank/DDBJ whole genome shotgun (WGS) entry which is preliminary data.</text>
</comment>
<dbReference type="PANTHER" id="PTHR18968:SF86">
    <property type="entry name" value="ACETOLACTATE SYNTHASE LARGE SUBUNIT ILVX-RELATED"/>
    <property type="match status" value="1"/>
</dbReference>
<dbReference type="Pfam" id="PF02775">
    <property type="entry name" value="TPP_enzyme_C"/>
    <property type="match status" value="1"/>
</dbReference>
<comment type="similarity">
    <text evidence="1">Belongs to the TPP enzyme family.</text>
</comment>
<evidence type="ECO:0000313" key="3">
    <source>
        <dbReference type="EMBL" id="KAG1533119.1"/>
    </source>
</evidence>
<dbReference type="SUPFAM" id="SSF52518">
    <property type="entry name" value="Thiamin diphosphate-binding fold (THDP-binding)"/>
    <property type="match status" value="1"/>
</dbReference>
<evidence type="ECO:0000313" key="4">
    <source>
        <dbReference type="Proteomes" id="UP000740926"/>
    </source>
</evidence>
<dbReference type="PANTHER" id="PTHR18968">
    <property type="entry name" value="THIAMINE PYROPHOSPHATE ENZYMES"/>
    <property type="match status" value="1"/>
</dbReference>
<dbReference type="CDD" id="cd02002">
    <property type="entry name" value="TPP_BFDC"/>
    <property type="match status" value="1"/>
</dbReference>
<dbReference type="AlphaFoldDB" id="A0A9P6XV01"/>
<dbReference type="GO" id="GO:0003984">
    <property type="term" value="F:acetolactate synthase activity"/>
    <property type="evidence" value="ECO:0007669"/>
    <property type="project" value="TreeGrafter"/>
</dbReference>
<keyword evidence="4" id="KW-1185">Reference proteome</keyword>
<sequence>MLTGGAIGIGLPMATGAAVACPDRKVITLQADGSGMYTLQALWTQARENLDCLTVILAYRSYATLHGEMTNVGVKEPCRNARRMLDLEEPYLDWTHLARGMGIGRAHG</sequence>
<reference evidence="3 4" key="1">
    <citation type="journal article" date="2020" name="Microb. Genom.">
        <title>Genetic diversity of clinical and environmental Mucorales isolates obtained from an investigation of mucormycosis cases among solid organ transplant recipients.</title>
        <authorList>
            <person name="Nguyen M.H."/>
            <person name="Kaul D."/>
            <person name="Muto C."/>
            <person name="Cheng S.J."/>
            <person name="Richter R.A."/>
            <person name="Bruno V.M."/>
            <person name="Liu G."/>
            <person name="Beyhan S."/>
            <person name="Sundermann A.J."/>
            <person name="Mounaud S."/>
            <person name="Pasculle A.W."/>
            <person name="Nierman W.C."/>
            <person name="Driscoll E."/>
            <person name="Cumbie R."/>
            <person name="Clancy C.J."/>
            <person name="Dupont C.L."/>
        </authorList>
    </citation>
    <scope>NUCLEOTIDE SEQUENCE [LARGE SCALE GENOMIC DNA]</scope>
    <source>
        <strain evidence="3 4">GL24</strain>
    </source>
</reference>
<proteinExistence type="inferred from homology"/>
<evidence type="ECO:0000256" key="1">
    <source>
        <dbReference type="ARBA" id="ARBA00007812"/>
    </source>
</evidence>
<dbReference type="EMBL" id="JAANIU010009455">
    <property type="protein sequence ID" value="KAG1533119.1"/>
    <property type="molecule type" value="Genomic_DNA"/>
</dbReference>
<organism evidence="3 4">
    <name type="scientific">Rhizopus delemar</name>
    <dbReference type="NCBI Taxonomy" id="936053"/>
    <lineage>
        <taxon>Eukaryota</taxon>
        <taxon>Fungi</taxon>
        <taxon>Fungi incertae sedis</taxon>
        <taxon>Mucoromycota</taxon>
        <taxon>Mucoromycotina</taxon>
        <taxon>Mucoromycetes</taxon>
        <taxon>Mucorales</taxon>
        <taxon>Mucorineae</taxon>
        <taxon>Rhizopodaceae</taxon>
        <taxon>Rhizopus</taxon>
    </lineage>
</organism>
<accession>A0A9P6XV01</accession>
<gene>
    <name evidence="3" type="ORF">G6F50_015975</name>
</gene>
<dbReference type="GO" id="GO:0030976">
    <property type="term" value="F:thiamine pyrophosphate binding"/>
    <property type="evidence" value="ECO:0007669"/>
    <property type="project" value="InterPro"/>
</dbReference>
<dbReference type="InterPro" id="IPR011766">
    <property type="entry name" value="TPP_enzyme_TPP-bd"/>
</dbReference>